<gene>
    <name evidence="2" type="ORF">C7S18_15790</name>
</gene>
<evidence type="ECO:0000256" key="1">
    <source>
        <dbReference type="SAM" id="SignalP"/>
    </source>
</evidence>
<reference evidence="2 3" key="2">
    <citation type="submission" date="2018-03" db="EMBL/GenBank/DDBJ databases">
        <authorList>
            <person name="Keele B.F."/>
        </authorList>
    </citation>
    <scope>NUCLEOTIDE SEQUENCE [LARGE SCALE GENOMIC DNA]</scope>
    <source>
        <strain evidence="2 3">D13</strain>
    </source>
</reference>
<keyword evidence="1" id="KW-0732">Signal</keyword>
<dbReference type="RefSeq" id="WP_106892478.1">
    <property type="nucleotide sequence ID" value="NZ_CP027860.1"/>
</dbReference>
<reference evidence="2 3" key="1">
    <citation type="submission" date="2018-03" db="EMBL/GenBank/DDBJ databases">
        <title>Ahniella affigens gen. nov., sp. nov., a gammaproteobacterium isolated from sandy soil near a stream.</title>
        <authorList>
            <person name="Ko Y."/>
            <person name="Kim J.-H."/>
        </authorList>
    </citation>
    <scope>NUCLEOTIDE SEQUENCE [LARGE SCALE GENOMIC DNA]</scope>
    <source>
        <strain evidence="2 3">D13</strain>
    </source>
</reference>
<dbReference type="KEGG" id="xba:C7S18_15790"/>
<evidence type="ECO:0008006" key="4">
    <source>
        <dbReference type="Google" id="ProtNLM"/>
    </source>
</evidence>
<evidence type="ECO:0000313" key="3">
    <source>
        <dbReference type="Proteomes" id="UP000241074"/>
    </source>
</evidence>
<feature type="chain" id="PRO_5015149017" description="Lipoprotein" evidence="1">
    <location>
        <begin position="25"/>
        <end position="182"/>
    </location>
</feature>
<protein>
    <recommendedName>
        <fullName evidence="4">Lipoprotein</fullName>
    </recommendedName>
</protein>
<dbReference type="AlphaFoldDB" id="A0A2P1PUM9"/>
<sequence length="182" mass="19549">MNRLKFKALLILIVCGLCATNACSFTIDPPSLRELERTSDVIAIGSVSSVADGKCKTAAIESRAVQFAVKLPEHISTIISVCTTQPLAIGKIYLVFLEVQERKKADESSVPSTCLDLHFGNAYILTNDFYHRDVSSAVMVPFSQKGKAFMLSQSKASRVVKGGEAKSQAALSSSSCLQAADQ</sequence>
<keyword evidence="3" id="KW-1185">Reference proteome</keyword>
<evidence type="ECO:0000313" key="2">
    <source>
        <dbReference type="EMBL" id="AVP98557.1"/>
    </source>
</evidence>
<feature type="signal peptide" evidence="1">
    <location>
        <begin position="1"/>
        <end position="24"/>
    </location>
</feature>
<dbReference type="EMBL" id="CP027860">
    <property type="protein sequence ID" value="AVP98557.1"/>
    <property type="molecule type" value="Genomic_DNA"/>
</dbReference>
<accession>A0A2P1PUM9</accession>
<dbReference type="Proteomes" id="UP000241074">
    <property type="component" value="Chromosome"/>
</dbReference>
<proteinExistence type="predicted"/>
<organism evidence="2 3">
    <name type="scientific">Ahniella affigens</name>
    <dbReference type="NCBI Taxonomy" id="2021234"/>
    <lineage>
        <taxon>Bacteria</taxon>
        <taxon>Pseudomonadati</taxon>
        <taxon>Pseudomonadota</taxon>
        <taxon>Gammaproteobacteria</taxon>
        <taxon>Lysobacterales</taxon>
        <taxon>Rhodanobacteraceae</taxon>
        <taxon>Ahniella</taxon>
    </lineage>
</organism>
<name>A0A2P1PUM9_9GAMM</name>